<evidence type="ECO:0000313" key="2">
    <source>
        <dbReference type="EMBL" id="RRT46568.1"/>
    </source>
</evidence>
<reference evidence="2 3" key="1">
    <citation type="journal article" date="2014" name="Agronomy (Basel)">
        <title>A Draft Genome Sequence for Ensete ventricosum, the Drought-Tolerant Tree Against Hunger.</title>
        <authorList>
            <person name="Harrison J."/>
            <person name="Moore K.A."/>
            <person name="Paszkiewicz K."/>
            <person name="Jones T."/>
            <person name="Grant M."/>
            <person name="Ambacheew D."/>
            <person name="Muzemil S."/>
            <person name="Studholme D.J."/>
        </authorList>
    </citation>
    <scope>NUCLEOTIDE SEQUENCE [LARGE SCALE GENOMIC DNA]</scope>
</reference>
<dbReference type="PANTHER" id="PTHR33163">
    <property type="entry name" value="PROTEIN TIC 214-RELATED"/>
    <property type="match status" value="1"/>
</dbReference>
<dbReference type="EMBL" id="AMZH03015100">
    <property type="protein sequence ID" value="RRT46568.1"/>
    <property type="molecule type" value="Genomic_DNA"/>
</dbReference>
<sequence>EEEKEETNTGKKRLGEKKEEDERITISEIWDSLTFTQVIRGLLITQSFFRKNIVLPSLIIAKNIGCMLLF</sequence>
<dbReference type="PANTHER" id="PTHR33163:SF40">
    <property type="entry name" value="PROTEIN TIC 214"/>
    <property type="match status" value="1"/>
</dbReference>
<name>A0A426Y462_ENSVE</name>
<proteinExistence type="predicted"/>
<dbReference type="Proteomes" id="UP000287651">
    <property type="component" value="Unassembled WGS sequence"/>
</dbReference>
<evidence type="ECO:0000313" key="3">
    <source>
        <dbReference type="Proteomes" id="UP000287651"/>
    </source>
</evidence>
<feature type="non-terminal residue" evidence="2">
    <location>
        <position position="1"/>
    </location>
</feature>
<organism evidence="2 3">
    <name type="scientific">Ensete ventricosum</name>
    <name type="common">Abyssinian banana</name>
    <name type="synonym">Musa ensete</name>
    <dbReference type="NCBI Taxonomy" id="4639"/>
    <lineage>
        <taxon>Eukaryota</taxon>
        <taxon>Viridiplantae</taxon>
        <taxon>Streptophyta</taxon>
        <taxon>Embryophyta</taxon>
        <taxon>Tracheophyta</taxon>
        <taxon>Spermatophyta</taxon>
        <taxon>Magnoliopsida</taxon>
        <taxon>Liliopsida</taxon>
        <taxon>Zingiberales</taxon>
        <taxon>Musaceae</taxon>
        <taxon>Ensete</taxon>
    </lineage>
</organism>
<dbReference type="GO" id="GO:0016020">
    <property type="term" value="C:membrane"/>
    <property type="evidence" value="ECO:0007669"/>
    <property type="project" value="InterPro"/>
</dbReference>
<evidence type="ECO:0000256" key="1">
    <source>
        <dbReference type="SAM" id="MobiDB-lite"/>
    </source>
</evidence>
<protein>
    <recommendedName>
        <fullName evidence="4">Protein TIC 214</fullName>
    </recommendedName>
</protein>
<dbReference type="InterPro" id="IPR008896">
    <property type="entry name" value="TIC214"/>
</dbReference>
<evidence type="ECO:0008006" key="4">
    <source>
        <dbReference type="Google" id="ProtNLM"/>
    </source>
</evidence>
<comment type="caution">
    <text evidence="2">The sequence shown here is derived from an EMBL/GenBank/DDBJ whole genome shotgun (WGS) entry which is preliminary data.</text>
</comment>
<dbReference type="AlphaFoldDB" id="A0A426Y462"/>
<gene>
    <name evidence="2" type="ORF">B296_00023972</name>
</gene>
<feature type="region of interest" description="Disordered" evidence="1">
    <location>
        <begin position="1"/>
        <end position="21"/>
    </location>
</feature>
<dbReference type="Pfam" id="PF05758">
    <property type="entry name" value="Ycf1"/>
    <property type="match status" value="1"/>
</dbReference>
<accession>A0A426Y462</accession>